<proteinExistence type="predicted"/>
<dbReference type="Proteomes" id="UP001500037">
    <property type="component" value="Unassembled WGS sequence"/>
</dbReference>
<reference evidence="2 3" key="1">
    <citation type="journal article" date="2019" name="Int. J. Syst. Evol. Microbiol.">
        <title>The Global Catalogue of Microorganisms (GCM) 10K type strain sequencing project: providing services to taxonomists for standard genome sequencing and annotation.</title>
        <authorList>
            <consortium name="The Broad Institute Genomics Platform"/>
            <consortium name="The Broad Institute Genome Sequencing Center for Infectious Disease"/>
            <person name="Wu L."/>
            <person name="Ma J."/>
        </authorList>
    </citation>
    <scope>NUCLEOTIDE SEQUENCE [LARGE SCALE GENOMIC DNA]</scope>
    <source>
        <strain evidence="2 3">JCM 13004</strain>
    </source>
</reference>
<evidence type="ECO:0000313" key="3">
    <source>
        <dbReference type="Proteomes" id="UP001500037"/>
    </source>
</evidence>
<accession>A0ABN1T8M7</accession>
<dbReference type="EMBL" id="BAAALF010000296">
    <property type="protein sequence ID" value="GAA1069008.1"/>
    <property type="molecule type" value="Genomic_DNA"/>
</dbReference>
<name>A0ABN1T8M7_9ACTN</name>
<gene>
    <name evidence="2" type="ORF">GCM10009665_75390</name>
</gene>
<organism evidence="2 3">
    <name type="scientific">Kitasatospora nipponensis</name>
    <dbReference type="NCBI Taxonomy" id="258049"/>
    <lineage>
        <taxon>Bacteria</taxon>
        <taxon>Bacillati</taxon>
        <taxon>Actinomycetota</taxon>
        <taxon>Actinomycetes</taxon>
        <taxon>Kitasatosporales</taxon>
        <taxon>Streptomycetaceae</taxon>
        <taxon>Kitasatospora</taxon>
    </lineage>
</organism>
<keyword evidence="3" id="KW-1185">Reference proteome</keyword>
<evidence type="ECO:0000313" key="2">
    <source>
        <dbReference type="EMBL" id="GAA1069008.1"/>
    </source>
</evidence>
<protein>
    <submittedName>
        <fullName evidence="2">Uncharacterized protein</fullName>
    </submittedName>
</protein>
<sequence>MVRSRWSIGPPAARAATCRMARAWGVSAAKVLIAAVCRVVVAGAVESVTPAGDRAGHERWSAHDPVGAAADGG</sequence>
<comment type="caution">
    <text evidence="2">The sequence shown here is derived from an EMBL/GenBank/DDBJ whole genome shotgun (WGS) entry which is preliminary data.</text>
</comment>
<feature type="region of interest" description="Disordered" evidence="1">
    <location>
        <begin position="51"/>
        <end position="73"/>
    </location>
</feature>
<evidence type="ECO:0000256" key="1">
    <source>
        <dbReference type="SAM" id="MobiDB-lite"/>
    </source>
</evidence>